<gene>
    <name evidence="1" type="ORF">KQX54_019706</name>
</gene>
<keyword evidence="2" id="KW-1185">Reference proteome</keyword>
<name>A0AAV7J341_COTGL</name>
<dbReference type="EMBL" id="JAHXZJ010000374">
    <property type="protein sequence ID" value="KAH0561821.1"/>
    <property type="molecule type" value="Genomic_DNA"/>
</dbReference>
<sequence length="128" mass="15143">MRVFEKRKFRRKKEPTRGKFIVEKLCQRTFLSSEQNKPKRPGWEKGVPPKEFKRNERVYAKNKEEKYGRRWVGSTRSYSYEIATGKLESTSVAELVSHLLLFCSGILFIPELFPPRSPSSFPLFYSFL</sequence>
<accession>A0AAV7J341</accession>
<evidence type="ECO:0000313" key="2">
    <source>
        <dbReference type="Proteomes" id="UP000826195"/>
    </source>
</evidence>
<reference evidence="1 2" key="1">
    <citation type="journal article" date="2021" name="J. Hered.">
        <title>A chromosome-level genome assembly of the parasitoid wasp, Cotesia glomerata (Hymenoptera: Braconidae).</title>
        <authorList>
            <person name="Pinto B.J."/>
            <person name="Weis J.J."/>
            <person name="Gamble T."/>
            <person name="Ode P.J."/>
            <person name="Paul R."/>
            <person name="Zaspel J.M."/>
        </authorList>
    </citation>
    <scope>NUCLEOTIDE SEQUENCE [LARGE SCALE GENOMIC DNA]</scope>
    <source>
        <strain evidence="1">CgM1</strain>
    </source>
</reference>
<dbReference type="AlphaFoldDB" id="A0AAV7J341"/>
<protein>
    <submittedName>
        <fullName evidence="1">Uncharacterized protein</fullName>
    </submittedName>
</protein>
<comment type="caution">
    <text evidence="1">The sequence shown here is derived from an EMBL/GenBank/DDBJ whole genome shotgun (WGS) entry which is preliminary data.</text>
</comment>
<organism evidence="1 2">
    <name type="scientific">Cotesia glomerata</name>
    <name type="common">Lepidopteran parasitic wasp</name>
    <name type="synonym">Apanteles glomeratus</name>
    <dbReference type="NCBI Taxonomy" id="32391"/>
    <lineage>
        <taxon>Eukaryota</taxon>
        <taxon>Metazoa</taxon>
        <taxon>Ecdysozoa</taxon>
        <taxon>Arthropoda</taxon>
        <taxon>Hexapoda</taxon>
        <taxon>Insecta</taxon>
        <taxon>Pterygota</taxon>
        <taxon>Neoptera</taxon>
        <taxon>Endopterygota</taxon>
        <taxon>Hymenoptera</taxon>
        <taxon>Apocrita</taxon>
        <taxon>Ichneumonoidea</taxon>
        <taxon>Braconidae</taxon>
        <taxon>Microgastrinae</taxon>
        <taxon>Cotesia</taxon>
    </lineage>
</organism>
<dbReference type="Proteomes" id="UP000826195">
    <property type="component" value="Unassembled WGS sequence"/>
</dbReference>
<evidence type="ECO:0000313" key="1">
    <source>
        <dbReference type="EMBL" id="KAH0561821.1"/>
    </source>
</evidence>
<proteinExistence type="predicted"/>